<dbReference type="InterPro" id="IPR009006">
    <property type="entry name" value="Ala_racemase/Decarboxylase_C"/>
</dbReference>
<comment type="pathway">
    <text evidence="8 12 14">Amino-acid biosynthesis; L-lysine biosynthesis via DAP pathway; L-lysine from DL-2,6-diaminopimelate: step 1/1.</text>
</comment>
<dbReference type="SUPFAM" id="SSF51419">
    <property type="entry name" value="PLP-binding barrel"/>
    <property type="match status" value="1"/>
</dbReference>
<evidence type="ECO:0000256" key="1">
    <source>
        <dbReference type="ARBA" id="ARBA00001933"/>
    </source>
</evidence>
<comment type="cofactor">
    <cofactor evidence="1 12 13 14">
        <name>pyridoxal 5'-phosphate</name>
        <dbReference type="ChEBI" id="CHEBI:597326"/>
    </cofactor>
</comment>
<dbReference type="AlphaFoldDB" id="A0A264W6X4"/>
<evidence type="ECO:0000256" key="7">
    <source>
        <dbReference type="ARBA" id="ARBA00050464"/>
    </source>
</evidence>
<dbReference type="InterPro" id="IPR002986">
    <property type="entry name" value="DAP_deCOOHase_LysA"/>
</dbReference>
<feature type="binding site" evidence="12">
    <location>
        <position position="334"/>
    </location>
    <ligand>
        <name>substrate</name>
    </ligand>
</feature>
<dbReference type="InterPro" id="IPR022644">
    <property type="entry name" value="De-COase2_N"/>
</dbReference>
<sequence length="440" mass="49078">MNDTLHYTTNEKGHLTIAGLDTVNLAKKFGTPVVVYNLELVRERARKFKDTFEKHGIRAQVAYASKAFSSIAMYQVMKEEGLSLDVVSSGELYTALQADFPVEKIHFHGNNKSLDELIMAFDHEIGCIVVDNFYELELVKELAETRKQQMPILLRVTPGIEAHTHTYITTGQQDSKFGFDLLNGQADEAFESVANHPYVELLGLHCHIGSQIFETNGFVAAAEKLLVKMQTWSEVHHYSCRVLNLGGGFGIRYTEEDTPLSPETYVEEMIVAIQRLSSESAYQMPEIWIEPGRSLVGDAGTTLYSIGSQKVIPDTRHYISVDGGMSDNIRPALYQARYDARVANRMHDNNLTTVTVAGKCCESGDKLIEDIALPKVEAGDILAVFSTGAYGYAMASNYNRLARPAVVFVENGKARLVIRRETLDDLVRNDLSLYEEGEES</sequence>
<dbReference type="PRINTS" id="PR01179">
    <property type="entry name" value="ODADCRBXLASE"/>
</dbReference>
<feature type="modified residue" description="N6-(pyridoxal phosphate)lysine" evidence="12 13">
    <location>
        <position position="66"/>
    </location>
</feature>
<dbReference type="PANTHER" id="PTHR43727">
    <property type="entry name" value="DIAMINOPIMELATE DECARBOXYLASE"/>
    <property type="match status" value="1"/>
</dbReference>
<evidence type="ECO:0000256" key="11">
    <source>
        <dbReference type="ARBA" id="ARBA00074972"/>
    </source>
</evidence>
<evidence type="ECO:0000256" key="2">
    <source>
        <dbReference type="ARBA" id="ARBA00022605"/>
    </source>
</evidence>
<dbReference type="GO" id="GO:0008836">
    <property type="term" value="F:diaminopimelate decarboxylase activity"/>
    <property type="evidence" value="ECO:0007669"/>
    <property type="project" value="UniProtKB-UniRule"/>
</dbReference>
<dbReference type="RefSeq" id="WP_094941729.1">
    <property type="nucleotide sequence ID" value="NZ_NOKQ01000134.1"/>
</dbReference>
<keyword evidence="2 12" id="KW-0028">Amino-acid biosynthesis</keyword>
<dbReference type="NCBIfam" id="TIGR01048">
    <property type="entry name" value="lysA"/>
    <property type="match status" value="1"/>
</dbReference>
<dbReference type="Gene3D" id="2.40.37.10">
    <property type="entry name" value="Lyase, Ornithine Decarboxylase, Chain A, domain 1"/>
    <property type="match status" value="1"/>
</dbReference>
<dbReference type="EMBL" id="NOKQ01000134">
    <property type="protein sequence ID" value="OZS79348.1"/>
    <property type="molecule type" value="Genomic_DNA"/>
</dbReference>
<dbReference type="EC" id="4.1.1.20" evidence="10 12"/>
<dbReference type="FunFam" id="3.20.20.10:FF:000003">
    <property type="entry name" value="Diaminopimelate decarboxylase"/>
    <property type="match status" value="1"/>
</dbReference>
<dbReference type="FunFam" id="2.40.37.10:FF:000003">
    <property type="entry name" value="Diaminopimelate decarboxylase"/>
    <property type="match status" value="1"/>
</dbReference>
<name>A0A264W6X4_9BACL</name>
<evidence type="ECO:0000256" key="13">
    <source>
        <dbReference type="PIRSR" id="PIRSR600183-50"/>
    </source>
</evidence>
<evidence type="ECO:0000259" key="15">
    <source>
        <dbReference type="Pfam" id="PF02784"/>
    </source>
</evidence>
<organism evidence="16 17">
    <name type="scientific">Tetzosporium hominis</name>
    <dbReference type="NCBI Taxonomy" id="2020506"/>
    <lineage>
        <taxon>Bacteria</taxon>
        <taxon>Bacillati</taxon>
        <taxon>Bacillota</taxon>
        <taxon>Bacilli</taxon>
        <taxon>Bacillales</taxon>
        <taxon>Caryophanaceae</taxon>
        <taxon>Tetzosporium</taxon>
    </lineage>
</organism>
<reference evidence="16 17" key="1">
    <citation type="submission" date="2017-07" db="EMBL/GenBank/DDBJ databases">
        <title>Tetzosporium hominis gen.nov. sp.nov.</title>
        <authorList>
            <person name="Tetz G."/>
            <person name="Tetz V."/>
        </authorList>
    </citation>
    <scope>NUCLEOTIDE SEQUENCE [LARGE SCALE GENOMIC DNA]</scope>
    <source>
        <strain evidence="16 17">VT-49</strain>
    </source>
</reference>
<keyword evidence="6 12" id="KW-0456">Lyase</keyword>
<feature type="binding site" evidence="12">
    <location>
        <begin position="290"/>
        <end position="293"/>
    </location>
    <ligand>
        <name>pyridoxal 5'-phosphate</name>
        <dbReference type="ChEBI" id="CHEBI:597326"/>
    </ligand>
</feature>
<feature type="binding site" evidence="12">
    <location>
        <position position="330"/>
    </location>
    <ligand>
        <name>substrate</name>
    </ligand>
</feature>
<evidence type="ECO:0000256" key="4">
    <source>
        <dbReference type="ARBA" id="ARBA00022898"/>
    </source>
</evidence>
<evidence type="ECO:0000313" key="16">
    <source>
        <dbReference type="EMBL" id="OZS79348.1"/>
    </source>
</evidence>
<evidence type="ECO:0000256" key="10">
    <source>
        <dbReference type="ARBA" id="ARBA00066427"/>
    </source>
</evidence>
<evidence type="ECO:0000256" key="12">
    <source>
        <dbReference type="HAMAP-Rule" id="MF_02120"/>
    </source>
</evidence>
<dbReference type="UniPathway" id="UPA00034">
    <property type="reaction ID" value="UER00027"/>
</dbReference>
<dbReference type="Proteomes" id="UP000217065">
    <property type="component" value="Unassembled WGS sequence"/>
</dbReference>
<evidence type="ECO:0000256" key="5">
    <source>
        <dbReference type="ARBA" id="ARBA00023154"/>
    </source>
</evidence>
<keyword evidence="4 12" id="KW-0663">Pyridoxal phosphate</keyword>
<feature type="binding site" evidence="12">
    <location>
        <position position="390"/>
    </location>
    <ligand>
        <name>substrate</name>
    </ligand>
</feature>
<dbReference type="GO" id="GO:0030170">
    <property type="term" value="F:pyridoxal phosphate binding"/>
    <property type="evidence" value="ECO:0007669"/>
    <property type="project" value="UniProtKB-UniRule"/>
</dbReference>
<dbReference type="PANTHER" id="PTHR43727:SF2">
    <property type="entry name" value="GROUP IV DECARBOXYLASE"/>
    <property type="match status" value="1"/>
</dbReference>
<dbReference type="SUPFAM" id="SSF50621">
    <property type="entry name" value="Alanine racemase C-terminal domain-like"/>
    <property type="match status" value="1"/>
</dbReference>
<comment type="subunit">
    <text evidence="12">Homodimer.</text>
</comment>
<protein>
    <recommendedName>
        <fullName evidence="11 12">Diaminopimelate decarboxylase</fullName>
        <shortName evidence="12">DAP decarboxylase</shortName>
        <shortName evidence="12">DAPDC</shortName>
        <ecNumber evidence="10 12">4.1.1.20</ecNumber>
    </recommendedName>
</protein>
<comment type="caution">
    <text evidence="16">The sequence shown here is derived from an EMBL/GenBank/DDBJ whole genome shotgun (WGS) entry which is preliminary data.</text>
</comment>
<dbReference type="Pfam" id="PF02784">
    <property type="entry name" value="Orn_Arg_deC_N"/>
    <property type="match status" value="1"/>
</dbReference>
<dbReference type="PRINTS" id="PR01181">
    <property type="entry name" value="DAPDCRBXLASE"/>
</dbReference>
<evidence type="ECO:0000256" key="14">
    <source>
        <dbReference type="RuleBase" id="RU003738"/>
    </source>
</evidence>
<dbReference type="Gene3D" id="3.20.20.10">
    <property type="entry name" value="Alanine racemase"/>
    <property type="match status" value="1"/>
</dbReference>
<comment type="similarity">
    <text evidence="9 12">Belongs to the Orn/Lys/Arg decarboxylase class-II family. LysA subfamily.</text>
</comment>
<feature type="active site" description="Proton donor" evidence="13">
    <location>
        <position position="361"/>
    </location>
</feature>
<keyword evidence="5 12" id="KW-0457">Lysine biosynthesis</keyword>
<dbReference type="InterPro" id="IPR029066">
    <property type="entry name" value="PLP-binding_barrel"/>
</dbReference>
<evidence type="ECO:0000256" key="8">
    <source>
        <dbReference type="ARBA" id="ARBA00060643"/>
    </source>
</evidence>
<dbReference type="OrthoDB" id="9802241at2"/>
<dbReference type="GO" id="GO:0009089">
    <property type="term" value="P:lysine biosynthetic process via diaminopimelate"/>
    <property type="evidence" value="ECO:0007669"/>
    <property type="project" value="UniProtKB-UniRule"/>
</dbReference>
<feature type="domain" description="Orn/DAP/Arg decarboxylase 2 N-terminal" evidence="15">
    <location>
        <begin position="40"/>
        <end position="296"/>
    </location>
</feature>
<feature type="binding site" evidence="12">
    <location>
        <position position="248"/>
    </location>
    <ligand>
        <name>pyridoxal 5'-phosphate</name>
        <dbReference type="ChEBI" id="CHEBI:597326"/>
    </ligand>
</feature>
<evidence type="ECO:0000256" key="6">
    <source>
        <dbReference type="ARBA" id="ARBA00023239"/>
    </source>
</evidence>
<evidence type="ECO:0000256" key="9">
    <source>
        <dbReference type="ARBA" id="ARBA00060983"/>
    </source>
</evidence>
<evidence type="ECO:0000313" key="17">
    <source>
        <dbReference type="Proteomes" id="UP000217065"/>
    </source>
</evidence>
<feature type="binding site" evidence="12">
    <location>
        <position position="362"/>
    </location>
    <ligand>
        <name>substrate</name>
    </ligand>
</feature>
<feature type="binding site" evidence="12">
    <location>
        <position position="390"/>
    </location>
    <ligand>
        <name>pyridoxal 5'-phosphate</name>
        <dbReference type="ChEBI" id="CHEBI:597326"/>
    </ligand>
</feature>
<feature type="binding site" evidence="12">
    <location>
        <position position="293"/>
    </location>
    <ligand>
        <name>substrate</name>
    </ligand>
</feature>
<dbReference type="InterPro" id="IPR000183">
    <property type="entry name" value="Orn/DAP/Arg_de-COase"/>
</dbReference>
<proteinExistence type="inferred from homology"/>
<gene>
    <name evidence="12 16" type="primary">lysA</name>
    <name evidence="16" type="ORF">CF394_02710</name>
</gene>
<keyword evidence="3 12" id="KW-0210">Decarboxylase</keyword>
<dbReference type="CDD" id="cd06828">
    <property type="entry name" value="PLPDE_III_DapDC"/>
    <property type="match status" value="1"/>
</dbReference>
<keyword evidence="17" id="KW-1185">Reference proteome</keyword>
<accession>A0A264W6X4</accession>
<comment type="function">
    <text evidence="12">Specifically catalyzes the decarboxylation of meso-diaminopimelate (meso-DAP) to L-lysine.</text>
</comment>
<dbReference type="HAMAP" id="MF_02120">
    <property type="entry name" value="LysA"/>
    <property type="match status" value="1"/>
</dbReference>
<comment type="catalytic activity">
    <reaction evidence="7 12 14">
        <text>meso-2,6-diaminopimelate + H(+) = L-lysine + CO2</text>
        <dbReference type="Rhea" id="RHEA:15101"/>
        <dbReference type="ChEBI" id="CHEBI:15378"/>
        <dbReference type="ChEBI" id="CHEBI:16526"/>
        <dbReference type="ChEBI" id="CHEBI:32551"/>
        <dbReference type="ChEBI" id="CHEBI:57791"/>
        <dbReference type="EC" id="4.1.1.20"/>
    </reaction>
</comment>
<evidence type="ECO:0000256" key="3">
    <source>
        <dbReference type="ARBA" id="ARBA00022793"/>
    </source>
</evidence>